<dbReference type="SMART" id="SM00060">
    <property type="entry name" value="FN3"/>
    <property type="match status" value="1"/>
</dbReference>
<proteinExistence type="predicted"/>
<keyword evidence="1" id="KW-0732">Signal</keyword>
<protein>
    <submittedName>
        <fullName evidence="3">Fibronectin type III domain-containing protein</fullName>
    </submittedName>
</protein>
<dbReference type="CDD" id="cd00063">
    <property type="entry name" value="FN3"/>
    <property type="match status" value="1"/>
</dbReference>
<feature type="domain" description="Fibronectin type-III" evidence="2">
    <location>
        <begin position="235"/>
        <end position="323"/>
    </location>
</feature>
<dbReference type="PROSITE" id="PS50853">
    <property type="entry name" value="FN3"/>
    <property type="match status" value="1"/>
</dbReference>
<evidence type="ECO:0000256" key="1">
    <source>
        <dbReference type="SAM" id="SignalP"/>
    </source>
</evidence>
<name>A0ABT8X4H7_9FLAO</name>
<dbReference type="RefSeq" id="WP_303283529.1">
    <property type="nucleotide sequence ID" value="NZ_BAABCZ010000004.1"/>
</dbReference>
<dbReference type="SUPFAM" id="SSF49265">
    <property type="entry name" value="Fibronectin type III"/>
    <property type="match status" value="1"/>
</dbReference>
<evidence type="ECO:0000313" key="3">
    <source>
        <dbReference type="EMBL" id="MDO5988877.1"/>
    </source>
</evidence>
<evidence type="ECO:0000259" key="2">
    <source>
        <dbReference type="PROSITE" id="PS50853"/>
    </source>
</evidence>
<accession>A0ABT8X4H7</accession>
<dbReference type="EMBL" id="JAUOEM010000005">
    <property type="protein sequence ID" value="MDO5988877.1"/>
    <property type="molecule type" value="Genomic_DNA"/>
</dbReference>
<feature type="signal peptide" evidence="1">
    <location>
        <begin position="1"/>
        <end position="18"/>
    </location>
</feature>
<organism evidence="3 4">
    <name type="scientific">Flavivirga amylovorans</name>
    <dbReference type="NCBI Taxonomy" id="870486"/>
    <lineage>
        <taxon>Bacteria</taxon>
        <taxon>Pseudomonadati</taxon>
        <taxon>Bacteroidota</taxon>
        <taxon>Flavobacteriia</taxon>
        <taxon>Flavobacteriales</taxon>
        <taxon>Flavobacteriaceae</taxon>
        <taxon>Flavivirga</taxon>
    </lineage>
</organism>
<feature type="chain" id="PRO_5046273144" evidence="1">
    <location>
        <begin position="19"/>
        <end position="473"/>
    </location>
</feature>
<keyword evidence="4" id="KW-1185">Reference proteome</keyword>
<dbReference type="Gene3D" id="2.60.40.10">
    <property type="entry name" value="Immunoglobulins"/>
    <property type="match status" value="1"/>
</dbReference>
<evidence type="ECO:0000313" key="4">
    <source>
        <dbReference type="Proteomes" id="UP001176891"/>
    </source>
</evidence>
<reference evidence="3" key="1">
    <citation type="submission" date="2023-07" db="EMBL/GenBank/DDBJ databases">
        <title>Two novel species in the genus Flavivirga.</title>
        <authorList>
            <person name="Kwon K."/>
        </authorList>
    </citation>
    <scope>NUCLEOTIDE SEQUENCE</scope>
    <source>
        <strain evidence="3">KACC 14157</strain>
    </source>
</reference>
<comment type="caution">
    <text evidence="3">The sequence shown here is derived from an EMBL/GenBank/DDBJ whole genome shotgun (WGS) entry which is preliminary data.</text>
</comment>
<dbReference type="Pfam" id="PF00041">
    <property type="entry name" value="fn3"/>
    <property type="match status" value="1"/>
</dbReference>
<dbReference type="InterPro" id="IPR036116">
    <property type="entry name" value="FN3_sf"/>
</dbReference>
<sequence length="473" mass="52735">MKSTIKLIILFICNISFAQMNLLDSSTWTVGTGSVSGFSHYGAVAENIREIGVNPYGTSGVLWKVMPDSDTSSSYNGGWETDYINIDHTKTYRFTTWMKKTNSNDGSIYFAFFCRDNNDNAAGLKLDGIVNSAPYPFSADLPLLDQWYLMVGYVHESNYSTQTSIGGVYDLNGIKQVDILDFKFSNTATRFIQRNYLRISNNINDELFLYNPTMYEVNGQEPTIQELIDGPDTQVPTTSTLSSAAQTDTTVDLSWTTATDNIAVTGYRVYKDGVLETTLGNVLIYQVTGLTASTAYNFTVTALDAAGNESILSNPINITTNVASGGGSGNWTLNNQNVYYNTGNVGIGTSTPDEKLAVNGNIHTKEVRVDLIGWSDFVFEKNYKLPSLKEVEQHIKEKGHLKDIPSAKKVKEHGILLGDMNAKLLQKIEELTLYILQQQREINKKDVDIFNLEKHLKTQENRIKKIEKLLNKN</sequence>
<dbReference type="InterPro" id="IPR013783">
    <property type="entry name" value="Ig-like_fold"/>
</dbReference>
<gene>
    <name evidence="3" type="ORF">Q4Q39_15810</name>
</gene>
<dbReference type="Proteomes" id="UP001176891">
    <property type="component" value="Unassembled WGS sequence"/>
</dbReference>
<dbReference type="InterPro" id="IPR003961">
    <property type="entry name" value="FN3_dom"/>
</dbReference>